<reference evidence="2" key="1">
    <citation type="journal article" date="2019" name="Int. J. Syst. Evol. Microbiol.">
        <title>The Global Catalogue of Microorganisms (GCM) 10K type strain sequencing project: providing services to taxonomists for standard genome sequencing and annotation.</title>
        <authorList>
            <consortium name="The Broad Institute Genomics Platform"/>
            <consortium name="The Broad Institute Genome Sequencing Center for Infectious Disease"/>
            <person name="Wu L."/>
            <person name="Ma J."/>
        </authorList>
    </citation>
    <scope>NUCLEOTIDE SEQUENCE [LARGE SCALE GENOMIC DNA]</scope>
    <source>
        <strain evidence="2">DT92</strain>
    </source>
</reference>
<accession>A0ABW5AXT1</accession>
<comment type="caution">
    <text evidence="1">The sequence shown here is derived from an EMBL/GenBank/DDBJ whole genome shotgun (WGS) entry which is preliminary data.</text>
</comment>
<gene>
    <name evidence="1" type="ORF">ACFSJT_13555</name>
</gene>
<dbReference type="Proteomes" id="UP001597344">
    <property type="component" value="Unassembled WGS sequence"/>
</dbReference>
<sequence>MKKLVLTFLFLNLTFGLYSQKVFVPNGLIGNSLRSNRVGIGTEEPNAMLEVNKIPFSYTEWLLRLSEDTHDLTFKKRGESFEIRSSKDGTIGIVNSNLFITSNQLQIGKGLYYSLDESFVLGVNGKTITEEVHVQPVAAWPDYVFENDYDLISLPELEEYVKENKHLPEIPTAEEVSGETGFALGEMNTKLLKKVEELTLYVIQLHKRIEELENKNK</sequence>
<keyword evidence="2" id="KW-1185">Reference proteome</keyword>
<dbReference type="EMBL" id="JBHUHY010000015">
    <property type="protein sequence ID" value="MFD2187823.1"/>
    <property type="molecule type" value="Genomic_DNA"/>
</dbReference>
<evidence type="ECO:0000313" key="1">
    <source>
        <dbReference type="EMBL" id="MFD2187823.1"/>
    </source>
</evidence>
<evidence type="ECO:0008006" key="3">
    <source>
        <dbReference type="Google" id="ProtNLM"/>
    </source>
</evidence>
<evidence type="ECO:0000313" key="2">
    <source>
        <dbReference type="Proteomes" id="UP001597344"/>
    </source>
</evidence>
<protein>
    <recommendedName>
        <fullName evidence="3">Tail fiber domain-containing protein</fullName>
    </recommendedName>
</protein>
<dbReference type="RefSeq" id="WP_378320824.1">
    <property type="nucleotide sequence ID" value="NZ_JBHUHY010000015.1"/>
</dbReference>
<organism evidence="1 2">
    <name type="scientific">Aquimarina celericrescens</name>
    <dbReference type="NCBI Taxonomy" id="1964542"/>
    <lineage>
        <taxon>Bacteria</taxon>
        <taxon>Pseudomonadati</taxon>
        <taxon>Bacteroidota</taxon>
        <taxon>Flavobacteriia</taxon>
        <taxon>Flavobacteriales</taxon>
        <taxon>Flavobacteriaceae</taxon>
        <taxon>Aquimarina</taxon>
    </lineage>
</organism>
<proteinExistence type="predicted"/>
<name>A0ABW5AXT1_9FLAO</name>